<dbReference type="EMBL" id="AAOH01000006">
    <property type="protein sequence ID" value="EAR27314.1"/>
    <property type="molecule type" value="Genomic_DNA"/>
</dbReference>
<gene>
    <name evidence="1" type="ORF">PTD2_14782</name>
</gene>
<keyword evidence="2" id="KW-1185">Reference proteome</keyword>
<dbReference type="RefSeq" id="WP_009838576.1">
    <property type="nucleotide sequence ID" value="NZ_AAOH01000006.1"/>
</dbReference>
<dbReference type="eggNOG" id="ENOG503320J">
    <property type="taxonomic scope" value="Bacteria"/>
</dbReference>
<name>A4CCM1_9GAMM</name>
<dbReference type="Proteomes" id="UP000006201">
    <property type="component" value="Unassembled WGS sequence"/>
</dbReference>
<dbReference type="InterPro" id="IPR018592">
    <property type="entry name" value="DUF2024"/>
</dbReference>
<dbReference type="AlphaFoldDB" id="A4CCM1"/>
<dbReference type="STRING" id="87626.PTD2_14782"/>
<dbReference type="SUPFAM" id="SSF160766">
    <property type="entry name" value="NE1680-like"/>
    <property type="match status" value="1"/>
</dbReference>
<dbReference type="Gene3D" id="3.10.510.10">
    <property type="entry name" value="NE1680-like"/>
    <property type="match status" value="1"/>
</dbReference>
<protein>
    <submittedName>
        <fullName evidence="1">Uncharacterized protein</fullName>
    </submittedName>
</protein>
<dbReference type="HOGENOM" id="CLU_188388_0_0_6"/>
<accession>A4CCM1</accession>
<evidence type="ECO:0000313" key="2">
    <source>
        <dbReference type="Proteomes" id="UP000006201"/>
    </source>
</evidence>
<comment type="caution">
    <text evidence="1">The sequence shown here is derived from an EMBL/GenBank/DDBJ whole genome shotgun (WGS) entry which is preliminary data.</text>
</comment>
<evidence type="ECO:0000313" key="1">
    <source>
        <dbReference type="EMBL" id="EAR27314.1"/>
    </source>
</evidence>
<sequence length="82" mass="9216">MHVHIYDTHVTTRTGQYLHFDVLVDDANVPHVARFAEAYLKSLGIIDSQISQSRCNFCHSEMANPEVQLAIQNQGHSILVLA</sequence>
<organism evidence="1 2">
    <name type="scientific">Pseudoalteromonas tunicata D2</name>
    <dbReference type="NCBI Taxonomy" id="87626"/>
    <lineage>
        <taxon>Bacteria</taxon>
        <taxon>Pseudomonadati</taxon>
        <taxon>Pseudomonadota</taxon>
        <taxon>Gammaproteobacteria</taxon>
        <taxon>Alteromonadales</taxon>
        <taxon>Pseudoalteromonadaceae</taxon>
        <taxon>Pseudoalteromonas</taxon>
    </lineage>
</organism>
<reference evidence="1 2" key="1">
    <citation type="submission" date="2006-02" db="EMBL/GenBank/DDBJ databases">
        <authorList>
            <person name="Moran M.A."/>
            <person name="Kjelleberg S."/>
            <person name="Egan S."/>
            <person name="Saunders N."/>
            <person name="Thomas T."/>
            <person name="Ferriera S."/>
            <person name="Johnson J."/>
            <person name="Kravitz S."/>
            <person name="Halpern A."/>
            <person name="Remington K."/>
            <person name="Beeson K."/>
            <person name="Tran B."/>
            <person name="Rogers Y.-H."/>
            <person name="Friedman R."/>
            <person name="Venter J.C."/>
        </authorList>
    </citation>
    <scope>NUCLEOTIDE SEQUENCE [LARGE SCALE GENOMIC DNA]</scope>
    <source>
        <strain evidence="1 2">D2</strain>
    </source>
</reference>
<proteinExistence type="predicted"/>
<dbReference type="InterPro" id="IPR023122">
    <property type="entry name" value="NE1680-like_sf"/>
</dbReference>
<dbReference type="Pfam" id="PF09630">
    <property type="entry name" value="DUF2024"/>
    <property type="match status" value="1"/>
</dbReference>
<dbReference type="OrthoDB" id="9795699at2"/>